<organism evidence="1 2">
    <name type="scientific">Archangium violaceum Cb vi76</name>
    <dbReference type="NCBI Taxonomy" id="1406225"/>
    <lineage>
        <taxon>Bacteria</taxon>
        <taxon>Pseudomonadati</taxon>
        <taxon>Myxococcota</taxon>
        <taxon>Myxococcia</taxon>
        <taxon>Myxococcales</taxon>
        <taxon>Cystobacterineae</taxon>
        <taxon>Archangiaceae</taxon>
        <taxon>Archangium</taxon>
    </lineage>
</organism>
<comment type="caution">
    <text evidence="1">The sequence shown here is derived from an EMBL/GenBank/DDBJ whole genome shotgun (WGS) entry which is preliminary data.</text>
</comment>
<protein>
    <recommendedName>
        <fullName evidence="3">DUF2378 family protein</fullName>
    </recommendedName>
</protein>
<name>A0A084SUQ7_9BACT</name>
<proteinExistence type="predicted"/>
<dbReference type="Pfam" id="PF09536">
    <property type="entry name" value="DUF2378"/>
    <property type="match status" value="1"/>
</dbReference>
<dbReference type="NCBIfam" id="TIGR02265">
    <property type="entry name" value="Mxa_TIGR02265"/>
    <property type="match status" value="1"/>
</dbReference>
<evidence type="ECO:0000313" key="1">
    <source>
        <dbReference type="EMBL" id="KFA92192.1"/>
    </source>
</evidence>
<dbReference type="RefSeq" id="WP_043395772.1">
    <property type="nucleotide sequence ID" value="NZ_JPMI01000108.1"/>
</dbReference>
<accession>A0A084SUQ7</accession>
<sequence length="202" mass="22521">MMTAAVTRKEPVIFSQVVEALFKHAFKERLDSHTRARLKKIGIDLDHPFLVAYSVPTWFAAVGVCAEVLFPDVSNEQARYRIGRKLVDGYGQTTMGRAVFAMLRMLGWERSLGRISRGLQSGTNFLSARTRFLPDGALEVTFEVMPEFYAALGSTPGIDPHFMHGNMDAMMELVGAPFTQSEIQPIEPGAQRVVYVLRRPAA</sequence>
<dbReference type="EMBL" id="JPMI01000108">
    <property type="protein sequence ID" value="KFA92192.1"/>
    <property type="molecule type" value="Genomic_DNA"/>
</dbReference>
<evidence type="ECO:0000313" key="2">
    <source>
        <dbReference type="Proteomes" id="UP000028547"/>
    </source>
</evidence>
<dbReference type="AlphaFoldDB" id="A0A084SUQ7"/>
<dbReference type="Proteomes" id="UP000028547">
    <property type="component" value="Unassembled WGS sequence"/>
</dbReference>
<dbReference type="InterPro" id="IPR011751">
    <property type="entry name" value="Mxa_paralog_2265"/>
</dbReference>
<gene>
    <name evidence="1" type="ORF">Q664_16960</name>
</gene>
<evidence type="ECO:0008006" key="3">
    <source>
        <dbReference type="Google" id="ProtNLM"/>
    </source>
</evidence>
<reference evidence="1 2" key="1">
    <citation type="submission" date="2014-07" db="EMBL/GenBank/DDBJ databases">
        <title>Draft Genome Sequence of Gephyronic Acid Producer, Cystobacter violaceus Strain Cb vi76.</title>
        <authorList>
            <person name="Stevens D.C."/>
            <person name="Young J."/>
            <person name="Carmichael R."/>
            <person name="Tan J."/>
            <person name="Taylor R.E."/>
        </authorList>
    </citation>
    <scope>NUCLEOTIDE SEQUENCE [LARGE SCALE GENOMIC DNA]</scope>
    <source>
        <strain evidence="1 2">Cb vi76</strain>
    </source>
</reference>